<accession>A0A1D3RKT7</accession>
<dbReference type="EMBL" id="LT614807">
    <property type="protein sequence ID" value="SCN45934.1"/>
    <property type="molecule type" value="Genomic_DNA"/>
</dbReference>
<keyword evidence="2" id="KW-1185">Reference proteome</keyword>
<organism evidence="1 2">
    <name type="scientific">Cronobacter phage Pet-CM3-4</name>
    <dbReference type="NCBI Taxonomy" id="1892569"/>
    <lineage>
        <taxon>Viruses</taxon>
        <taxon>Duplodnaviria</taxon>
        <taxon>Heunggongvirae</taxon>
        <taxon>Uroviricota</taxon>
        <taxon>Caudoviricetes</taxon>
        <taxon>Pantevenvirales</taxon>
        <taxon>Straboviridae</taxon>
        <taxon>Tevenvirinae</taxon>
        <taxon>Karamvirus</taxon>
        <taxon>Karamvirus petcm34</taxon>
    </lineage>
</organism>
<name>A0A1D3RKT7_9CAUD</name>
<reference evidence="2" key="1">
    <citation type="submission" date="2016-09" db="EMBL/GenBank/DDBJ databases">
        <authorList>
            <person name="Kajsik M."/>
        </authorList>
    </citation>
    <scope>NUCLEOTIDE SEQUENCE [LARGE SCALE GENOMIC DNA]</scope>
</reference>
<dbReference type="KEGG" id="vg:65109389"/>
<protein>
    <submittedName>
        <fullName evidence="1">Uncharacterized protein</fullName>
    </submittedName>
</protein>
<evidence type="ECO:0000313" key="2">
    <source>
        <dbReference type="Proteomes" id="UP000279601"/>
    </source>
</evidence>
<sequence>MELEYKNICLMKIGPDFCLDTLYANEAYDKPFVIETTYGTVHTVELVWEQGRNNNYRFAIGSGDDGYVLPKYVAYIEVR</sequence>
<evidence type="ECO:0000313" key="1">
    <source>
        <dbReference type="EMBL" id="SCN45934.1"/>
    </source>
</evidence>
<dbReference type="Proteomes" id="UP000279601">
    <property type="component" value="Segment"/>
</dbReference>
<dbReference type="RefSeq" id="YP_010091856.1">
    <property type="nucleotide sequence ID" value="NC_055726.1"/>
</dbReference>
<proteinExistence type="predicted"/>
<dbReference type="GeneID" id="65109389"/>